<dbReference type="Proteomes" id="UP000694240">
    <property type="component" value="Chromosome 7"/>
</dbReference>
<reference evidence="2 3" key="1">
    <citation type="submission" date="2020-12" db="EMBL/GenBank/DDBJ databases">
        <title>Concerted genomic and epigenomic changes stabilize Arabidopsis allopolyploids.</title>
        <authorList>
            <person name="Chen Z."/>
        </authorList>
    </citation>
    <scope>NUCLEOTIDE SEQUENCE [LARGE SCALE GENOMIC DNA]</scope>
    <source>
        <strain evidence="2">Allo738</strain>
        <tissue evidence="2">Leaf</tissue>
    </source>
</reference>
<proteinExistence type="predicted"/>
<evidence type="ECO:0000313" key="2">
    <source>
        <dbReference type="EMBL" id="KAG7587381.1"/>
    </source>
</evidence>
<comment type="caution">
    <text evidence="2">The sequence shown here is derived from an EMBL/GenBank/DDBJ whole genome shotgun (WGS) entry which is preliminary data.</text>
</comment>
<keyword evidence="1" id="KW-0732">Signal</keyword>
<name>A0A8T2BV39_9BRAS</name>
<evidence type="ECO:0000313" key="3">
    <source>
        <dbReference type="Proteomes" id="UP000694240"/>
    </source>
</evidence>
<keyword evidence="3" id="KW-1185">Reference proteome</keyword>
<gene>
    <name evidence="2" type="ORF">ISN45_Aa02g025820</name>
</gene>
<dbReference type="AlphaFoldDB" id="A0A8T2BV39"/>
<accession>A0A8T2BV39</accession>
<protein>
    <submittedName>
        <fullName evidence="2">Uncharacterized protein</fullName>
    </submittedName>
</protein>
<feature type="signal peptide" evidence="1">
    <location>
        <begin position="1"/>
        <end position="25"/>
    </location>
</feature>
<dbReference type="EMBL" id="JAEFBK010000007">
    <property type="protein sequence ID" value="KAG7587381.1"/>
    <property type="molecule type" value="Genomic_DNA"/>
</dbReference>
<sequence>MKSVTQFVVFCVLMFFVMHNAKVEAKDRPPVLVEFIPGKLCNPIQSRGAQQCKDETRDPYYPHCVCINVQGGHDCSCNHS</sequence>
<evidence type="ECO:0000256" key="1">
    <source>
        <dbReference type="SAM" id="SignalP"/>
    </source>
</evidence>
<feature type="chain" id="PRO_5035795817" evidence="1">
    <location>
        <begin position="26"/>
        <end position="80"/>
    </location>
</feature>
<organism evidence="2 3">
    <name type="scientific">Arabidopsis thaliana x Arabidopsis arenosa</name>
    <dbReference type="NCBI Taxonomy" id="1240361"/>
    <lineage>
        <taxon>Eukaryota</taxon>
        <taxon>Viridiplantae</taxon>
        <taxon>Streptophyta</taxon>
        <taxon>Embryophyta</taxon>
        <taxon>Tracheophyta</taxon>
        <taxon>Spermatophyta</taxon>
        <taxon>Magnoliopsida</taxon>
        <taxon>eudicotyledons</taxon>
        <taxon>Gunneridae</taxon>
        <taxon>Pentapetalae</taxon>
        <taxon>rosids</taxon>
        <taxon>malvids</taxon>
        <taxon>Brassicales</taxon>
        <taxon>Brassicaceae</taxon>
        <taxon>Camelineae</taxon>
        <taxon>Arabidopsis</taxon>
    </lineage>
</organism>